<feature type="transmembrane region" description="Helical" evidence="1">
    <location>
        <begin position="20"/>
        <end position="45"/>
    </location>
</feature>
<keyword evidence="1" id="KW-1133">Transmembrane helix</keyword>
<gene>
    <name evidence="2" type="ORF">FPL22_11825</name>
</gene>
<dbReference type="OrthoDB" id="199469at2"/>
<dbReference type="AlphaFoldDB" id="A0A556QLM8"/>
<dbReference type="EMBL" id="VMBG01000002">
    <property type="protein sequence ID" value="TSJ77537.1"/>
    <property type="molecule type" value="Genomic_DNA"/>
</dbReference>
<comment type="caution">
    <text evidence="2">The sequence shown here is derived from an EMBL/GenBank/DDBJ whole genome shotgun (WGS) entry which is preliminary data.</text>
</comment>
<evidence type="ECO:0000256" key="1">
    <source>
        <dbReference type="SAM" id="Phobius"/>
    </source>
</evidence>
<dbReference type="Proteomes" id="UP000315648">
    <property type="component" value="Unassembled WGS sequence"/>
</dbReference>
<protein>
    <submittedName>
        <fullName evidence="2">Type II secretion system protein</fullName>
    </submittedName>
</protein>
<dbReference type="Pfam" id="PF07963">
    <property type="entry name" value="N_methyl"/>
    <property type="match status" value="1"/>
</dbReference>
<dbReference type="SUPFAM" id="SSF54523">
    <property type="entry name" value="Pili subunits"/>
    <property type="match status" value="1"/>
</dbReference>
<dbReference type="PANTHER" id="PTHR30093">
    <property type="entry name" value="GENERAL SECRETION PATHWAY PROTEIN G"/>
    <property type="match status" value="1"/>
</dbReference>
<evidence type="ECO:0000313" key="2">
    <source>
        <dbReference type="EMBL" id="TSJ77537.1"/>
    </source>
</evidence>
<keyword evidence="3" id="KW-1185">Reference proteome</keyword>
<dbReference type="Gene3D" id="3.30.700.10">
    <property type="entry name" value="Glycoprotein, Type 4 Pilin"/>
    <property type="match status" value="1"/>
</dbReference>
<dbReference type="RefSeq" id="WP_144353958.1">
    <property type="nucleotide sequence ID" value="NZ_CBCRVV010000009.1"/>
</dbReference>
<proteinExistence type="predicted"/>
<sequence>MSAFLFDTPAHSRRLLQRRAFTLVELLAVIAIIGTLAAILIPVIGKARESSYSVRCSSNYRTIYSWLTIYAGENKGVYPAAFGPSPRYPNSTQYWTELQFYMESSRSANVSAEAGTDLRFWYCPAAVKTYPEEPHRVYPINCYGRAQASGIRPVACSMPARTLLLADGSHNVGGSSLAYFRDSQGSAAESPAKVLEARHLGKVNGLYLDGHIATFALNDPQLDTWITNLAR</sequence>
<accession>A0A556QLM8</accession>
<keyword evidence="1" id="KW-0812">Transmembrane</keyword>
<name>A0A556QLM8_9BACT</name>
<dbReference type="InterPro" id="IPR045584">
    <property type="entry name" value="Pilin-like"/>
</dbReference>
<organism evidence="2 3">
    <name type="scientific">Rariglobus hedericola</name>
    <dbReference type="NCBI Taxonomy" id="2597822"/>
    <lineage>
        <taxon>Bacteria</taxon>
        <taxon>Pseudomonadati</taxon>
        <taxon>Verrucomicrobiota</taxon>
        <taxon>Opitutia</taxon>
        <taxon>Opitutales</taxon>
        <taxon>Opitutaceae</taxon>
        <taxon>Rariglobus</taxon>
    </lineage>
</organism>
<keyword evidence="1" id="KW-0472">Membrane</keyword>
<dbReference type="NCBIfam" id="TIGR02532">
    <property type="entry name" value="IV_pilin_GFxxxE"/>
    <property type="match status" value="1"/>
</dbReference>
<dbReference type="InterPro" id="IPR012902">
    <property type="entry name" value="N_methyl_site"/>
</dbReference>
<evidence type="ECO:0000313" key="3">
    <source>
        <dbReference type="Proteomes" id="UP000315648"/>
    </source>
</evidence>
<reference evidence="2 3" key="1">
    <citation type="submission" date="2019-07" db="EMBL/GenBank/DDBJ databases">
        <title>Description of 53C-WASEF.</title>
        <authorList>
            <person name="Pitt A."/>
            <person name="Hahn M.W."/>
        </authorList>
    </citation>
    <scope>NUCLEOTIDE SEQUENCE [LARGE SCALE GENOMIC DNA]</scope>
    <source>
        <strain evidence="2 3">53C-WASEF</strain>
    </source>
</reference>